<evidence type="ECO:0000313" key="1">
    <source>
        <dbReference type="EMBL" id="CAH1968272.1"/>
    </source>
</evidence>
<proteinExistence type="predicted"/>
<organism evidence="1 2">
    <name type="scientific">Acanthoscelides obtectus</name>
    <name type="common">Bean weevil</name>
    <name type="synonym">Bruchus obtectus</name>
    <dbReference type="NCBI Taxonomy" id="200917"/>
    <lineage>
        <taxon>Eukaryota</taxon>
        <taxon>Metazoa</taxon>
        <taxon>Ecdysozoa</taxon>
        <taxon>Arthropoda</taxon>
        <taxon>Hexapoda</taxon>
        <taxon>Insecta</taxon>
        <taxon>Pterygota</taxon>
        <taxon>Neoptera</taxon>
        <taxon>Endopterygota</taxon>
        <taxon>Coleoptera</taxon>
        <taxon>Polyphaga</taxon>
        <taxon>Cucujiformia</taxon>
        <taxon>Chrysomeloidea</taxon>
        <taxon>Chrysomelidae</taxon>
        <taxon>Bruchinae</taxon>
        <taxon>Bruchini</taxon>
        <taxon>Acanthoscelides</taxon>
    </lineage>
</organism>
<evidence type="ECO:0000313" key="2">
    <source>
        <dbReference type="Proteomes" id="UP001152888"/>
    </source>
</evidence>
<dbReference type="Proteomes" id="UP001152888">
    <property type="component" value="Unassembled WGS sequence"/>
</dbReference>
<protein>
    <submittedName>
        <fullName evidence="1">Uncharacterized protein</fullName>
    </submittedName>
</protein>
<gene>
    <name evidence="1" type="ORF">ACAOBT_LOCUS7754</name>
</gene>
<comment type="caution">
    <text evidence="1">The sequence shown here is derived from an EMBL/GenBank/DDBJ whole genome shotgun (WGS) entry which is preliminary data.</text>
</comment>
<accession>A0A9P0P5W3</accession>
<dbReference type="AlphaFoldDB" id="A0A9P0P5W3"/>
<name>A0A9P0P5W3_ACAOB</name>
<keyword evidence="2" id="KW-1185">Reference proteome</keyword>
<dbReference type="EMBL" id="CAKOFQ010006751">
    <property type="protein sequence ID" value="CAH1968272.1"/>
    <property type="molecule type" value="Genomic_DNA"/>
</dbReference>
<reference evidence="1" key="1">
    <citation type="submission" date="2022-03" db="EMBL/GenBank/DDBJ databases">
        <authorList>
            <person name="Sayadi A."/>
        </authorList>
    </citation>
    <scope>NUCLEOTIDE SEQUENCE</scope>
</reference>
<sequence>MSRIHTREAYPWKHKVKVEGFASEQKVEAYPCFHTREDILQEEVKG</sequence>